<dbReference type="EMBL" id="LTAI01001272">
    <property type="protein sequence ID" value="ORD95739.1"/>
    <property type="molecule type" value="Genomic_DNA"/>
</dbReference>
<proteinExistence type="predicted"/>
<sequence length="139" mass="16238">MVNMSHNATYHTSLDCAPMQLAFGRSRYYSDKIENIHKLLNTANNYKDKKSLKNLEKKNKNRKTFNFNGTEVYVKNREVGKLTQVYIGPFKVIKDNPDFNTLTVDREGKPYKYTYREVKPSKEEEDVVPSTTNKNDVTF</sequence>
<dbReference type="VEuPathDB" id="MicrosporidiaDB:HERIO_1967"/>
<accession>A0A1X0Q7K2</accession>
<evidence type="ECO:0000313" key="3">
    <source>
        <dbReference type="Proteomes" id="UP000192501"/>
    </source>
</evidence>
<gene>
    <name evidence="2" type="ORF">A0H76_642</name>
</gene>
<dbReference type="Proteomes" id="UP000192501">
    <property type="component" value="Unassembled WGS sequence"/>
</dbReference>
<evidence type="ECO:0000256" key="1">
    <source>
        <dbReference type="SAM" id="MobiDB-lite"/>
    </source>
</evidence>
<dbReference type="AlphaFoldDB" id="A0A1X0Q7K2"/>
<dbReference type="VEuPathDB" id="MicrosporidiaDB:A0H76_642"/>
<protein>
    <submittedName>
        <fullName evidence="2">Uncharacterized protein</fullName>
    </submittedName>
</protein>
<organism evidence="2 3">
    <name type="scientific">Hepatospora eriocheir</name>
    <dbReference type="NCBI Taxonomy" id="1081669"/>
    <lineage>
        <taxon>Eukaryota</taxon>
        <taxon>Fungi</taxon>
        <taxon>Fungi incertae sedis</taxon>
        <taxon>Microsporidia</taxon>
        <taxon>Hepatosporidae</taxon>
        <taxon>Hepatospora</taxon>
    </lineage>
</organism>
<evidence type="ECO:0000313" key="2">
    <source>
        <dbReference type="EMBL" id="ORD95739.1"/>
    </source>
</evidence>
<feature type="compositionally biased region" description="Polar residues" evidence="1">
    <location>
        <begin position="129"/>
        <end position="139"/>
    </location>
</feature>
<reference evidence="2 3" key="1">
    <citation type="journal article" date="2017" name="Environ. Microbiol.">
        <title>Decay of the glycolytic pathway and adaptation to intranuclear parasitism within Enterocytozoonidae microsporidia.</title>
        <authorList>
            <person name="Wiredu Boakye D."/>
            <person name="Jaroenlak P."/>
            <person name="Prachumwat A."/>
            <person name="Williams T.A."/>
            <person name="Bateman K.S."/>
            <person name="Itsathitphaisarn O."/>
            <person name="Sritunyalucksana K."/>
            <person name="Paszkiewicz K.H."/>
            <person name="Moore K.A."/>
            <person name="Stentiford G.D."/>
            <person name="Williams B.A."/>
        </authorList>
    </citation>
    <scope>NUCLEOTIDE SEQUENCE [LARGE SCALE GENOMIC DNA]</scope>
    <source>
        <strain evidence="3">canceri</strain>
    </source>
</reference>
<feature type="region of interest" description="Disordered" evidence="1">
    <location>
        <begin position="119"/>
        <end position="139"/>
    </location>
</feature>
<comment type="caution">
    <text evidence="2">The sequence shown here is derived from an EMBL/GenBank/DDBJ whole genome shotgun (WGS) entry which is preliminary data.</text>
</comment>
<name>A0A1X0Q7K2_9MICR</name>